<dbReference type="AlphaFoldDB" id="A0A0D0CCM3"/>
<keyword evidence="2" id="KW-1185">Reference proteome</keyword>
<dbReference type="PANTHER" id="PTHR38167">
    <property type="entry name" value="C2H2-TYPE DOMAIN-CONTAINING PROTEIN"/>
    <property type="match status" value="1"/>
</dbReference>
<dbReference type="HOGENOM" id="CLU_093552_2_0_1"/>
<dbReference type="PANTHER" id="PTHR38167:SF1">
    <property type="entry name" value="C2H2-TYPE DOMAIN-CONTAINING PROTEIN"/>
    <property type="match status" value="1"/>
</dbReference>
<protein>
    <submittedName>
        <fullName evidence="1">Uncharacterized protein</fullName>
    </submittedName>
</protein>
<dbReference type="EMBL" id="KN834839">
    <property type="protein sequence ID" value="KIK52658.1"/>
    <property type="molecule type" value="Genomic_DNA"/>
</dbReference>
<name>A0A0D0CCM3_9AGAR</name>
<evidence type="ECO:0000313" key="1">
    <source>
        <dbReference type="EMBL" id="KIK52658.1"/>
    </source>
</evidence>
<proteinExistence type="predicted"/>
<sequence length="169" mass="19616">DPSDGSDDNIKVEINKDSRIQLYLALSAVPEAQIREILKQLIEQLPEVEYALTKEFVVKKRYGFGDGSEPQRQRVRRIEVCSKCQEEFDADEERAADECCFHPGFFRPDYSKFVDWDEDAHGTIDSEEVRRMYPENYRWTCCQEYGDCEGCVRGAHQSANPHKKLRGDV</sequence>
<dbReference type="OrthoDB" id="5422613at2759"/>
<evidence type="ECO:0000313" key="2">
    <source>
        <dbReference type="Proteomes" id="UP000053593"/>
    </source>
</evidence>
<accession>A0A0D0CCM3</accession>
<feature type="non-terminal residue" evidence="1">
    <location>
        <position position="1"/>
    </location>
</feature>
<gene>
    <name evidence="1" type="ORF">GYMLUDRAFT_179842</name>
</gene>
<dbReference type="Proteomes" id="UP000053593">
    <property type="component" value="Unassembled WGS sequence"/>
</dbReference>
<organism evidence="1 2">
    <name type="scientific">Collybiopsis luxurians FD-317 M1</name>
    <dbReference type="NCBI Taxonomy" id="944289"/>
    <lineage>
        <taxon>Eukaryota</taxon>
        <taxon>Fungi</taxon>
        <taxon>Dikarya</taxon>
        <taxon>Basidiomycota</taxon>
        <taxon>Agaricomycotina</taxon>
        <taxon>Agaricomycetes</taxon>
        <taxon>Agaricomycetidae</taxon>
        <taxon>Agaricales</taxon>
        <taxon>Marasmiineae</taxon>
        <taxon>Omphalotaceae</taxon>
        <taxon>Collybiopsis</taxon>
        <taxon>Collybiopsis luxurians</taxon>
    </lineage>
</organism>
<reference evidence="1 2" key="1">
    <citation type="submission" date="2014-04" db="EMBL/GenBank/DDBJ databases">
        <title>Evolutionary Origins and Diversification of the Mycorrhizal Mutualists.</title>
        <authorList>
            <consortium name="DOE Joint Genome Institute"/>
            <consortium name="Mycorrhizal Genomics Consortium"/>
            <person name="Kohler A."/>
            <person name="Kuo A."/>
            <person name="Nagy L.G."/>
            <person name="Floudas D."/>
            <person name="Copeland A."/>
            <person name="Barry K.W."/>
            <person name="Cichocki N."/>
            <person name="Veneault-Fourrey C."/>
            <person name="LaButti K."/>
            <person name="Lindquist E.A."/>
            <person name="Lipzen A."/>
            <person name="Lundell T."/>
            <person name="Morin E."/>
            <person name="Murat C."/>
            <person name="Riley R."/>
            <person name="Ohm R."/>
            <person name="Sun H."/>
            <person name="Tunlid A."/>
            <person name="Henrissat B."/>
            <person name="Grigoriev I.V."/>
            <person name="Hibbett D.S."/>
            <person name="Martin F."/>
        </authorList>
    </citation>
    <scope>NUCLEOTIDE SEQUENCE [LARGE SCALE GENOMIC DNA]</scope>
    <source>
        <strain evidence="1 2">FD-317 M1</strain>
    </source>
</reference>